<gene>
    <name evidence="5" type="ORF">HNR30_006186</name>
</gene>
<dbReference type="GO" id="GO:0016491">
    <property type="term" value="F:oxidoreductase activity"/>
    <property type="evidence" value="ECO:0007669"/>
    <property type="project" value="InterPro"/>
</dbReference>
<dbReference type="AlphaFoldDB" id="A0A7W0CP74"/>
<proteinExistence type="predicted"/>
<sequence length="493" mass="52990">MSYDAVIAGAGHNGLVAAAYLAGAGRRVLVLERQDHVGGLAISAQAFPGVDASLSRYSYLVSLLPTKIVDDLGLDITLRRRRYASYTPVGDTGLLVDNDDEERTAASFREVTGGEHDHRAWREFYAMTAQVAEKVAPTLLEPLPGREELRALVGEQAWRELFERPIGEVVAERFSDDTVRGVVLTDALIGTFADPDTDLLANRCFLYHVIGNGTGEWNVPVGGMGAVSGALERAARRAGAEIRTGAEIVAIDPSGEVTFRDEAGEHAVTGRHVLVNLPPAVLDRLSGREPQRPEGAQLKVNMVLSRLPRLKDPSVDPRAAFSGTFHINEGRDQLAKAYGEAARGLIPELPPAEVYCHSLTDRSILGVEGETMTLFGLHMPARLFRNDPVKARRAALEATLRSVDSVLAEPIEDCLLRGPEGLCVEAKTPVDLENEAGLPGGHIFHRDLAWPYGAGWGVETEHERILLCGAGAPRGGGVSGIPGHNAAMKLLRG</sequence>
<dbReference type="InterPro" id="IPR036188">
    <property type="entry name" value="FAD/NAD-bd_sf"/>
</dbReference>
<comment type="caution">
    <text evidence="5">The sequence shown here is derived from an EMBL/GenBank/DDBJ whole genome shotgun (WGS) entry which is preliminary data.</text>
</comment>
<accession>A0A7W0CP74</accession>
<dbReference type="Proteomes" id="UP000530928">
    <property type="component" value="Unassembled WGS sequence"/>
</dbReference>
<evidence type="ECO:0000313" key="6">
    <source>
        <dbReference type="Proteomes" id="UP000530928"/>
    </source>
</evidence>
<evidence type="ECO:0000256" key="2">
    <source>
        <dbReference type="ARBA" id="ARBA00038825"/>
    </source>
</evidence>
<organism evidence="5 6">
    <name type="scientific">Nonomuraea soli</name>
    <dbReference type="NCBI Taxonomy" id="1032476"/>
    <lineage>
        <taxon>Bacteria</taxon>
        <taxon>Bacillati</taxon>
        <taxon>Actinomycetota</taxon>
        <taxon>Actinomycetes</taxon>
        <taxon>Streptosporangiales</taxon>
        <taxon>Streptosporangiaceae</taxon>
        <taxon>Nonomuraea</taxon>
    </lineage>
</organism>
<protein>
    <recommendedName>
        <fullName evidence="3">Pyridine nucleotide-disulfide oxidoreductase domain-containing protein 2</fullName>
    </recommendedName>
</protein>
<evidence type="ECO:0000313" key="5">
    <source>
        <dbReference type="EMBL" id="MBA2894814.1"/>
    </source>
</evidence>
<evidence type="ECO:0000259" key="4">
    <source>
        <dbReference type="Pfam" id="PF01593"/>
    </source>
</evidence>
<dbReference type="InterPro" id="IPR002937">
    <property type="entry name" value="Amino_oxidase"/>
</dbReference>
<dbReference type="PANTHER" id="PTHR10668:SF103">
    <property type="entry name" value="PYRIDINE NUCLEOTIDE-DISULFIDE OXIDOREDUCTASE DOMAIN-CONTAINING PROTEIN 2"/>
    <property type="match status" value="1"/>
</dbReference>
<name>A0A7W0CP74_9ACTN</name>
<dbReference type="RefSeq" id="WP_181613536.1">
    <property type="nucleotide sequence ID" value="NZ_BAABAM010000004.1"/>
</dbReference>
<feature type="domain" description="Amine oxidase" evidence="4">
    <location>
        <begin position="14"/>
        <end position="291"/>
    </location>
</feature>
<dbReference type="PANTHER" id="PTHR10668">
    <property type="entry name" value="PHYTOENE DEHYDROGENASE"/>
    <property type="match status" value="1"/>
</dbReference>
<comment type="function">
    <text evidence="1">Probable oxidoreductase that may play a role as regulator of mitochondrial function.</text>
</comment>
<evidence type="ECO:0000256" key="1">
    <source>
        <dbReference type="ARBA" id="ARBA00037217"/>
    </source>
</evidence>
<dbReference type="Pfam" id="PF01593">
    <property type="entry name" value="Amino_oxidase"/>
    <property type="match status" value="1"/>
</dbReference>
<comment type="subunit">
    <text evidence="2">Interacts with COX5B; this interaction may contribute to localize PYROXD2 to the inner face of the inner mitochondrial membrane.</text>
</comment>
<dbReference type="Gene3D" id="3.50.50.60">
    <property type="entry name" value="FAD/NAD(P)-binding domain"/>
    <property type="match status" value="2"/>
</dbReference>
<evidence type="ECO:0000256" key="3">
    <source>
        <dbReference type="ARBA" id="ARBA00040298"/>
    </source>
</evidence>
<keyword evidence="6" id="KW-1185">Reference proteome</keyword>
<dbReference type="SUPFAM" id="SSF51905">
    <property type="entry name" value="FAD/NAD(P)-binding domain"/>
    <property type="match status" value="1"/>
</dbReference>
<dbReference type="GO" id="GO:0005829">
    <property type="term" value="C:cytosol"/>
    <property type="evidence" value="ECO:0007669"/>
    <property type="project" value="TreeGrafter"/>
</dbReference>
<reference evidence="5 6" key="1">
    <citation type="submission" date="2020-07" db="EMBL/GenBank/DDBJ databases">
        <title>Genomic Encyclopedia of Type Strains, Phase IV (KMG-IV): sequencing the most valuable type-strain genomes for metagenomic binning, comparative biology and taxonomic classification.</title>
        <authorList>
            <person name="Goeker M."/>
        </authorList>
    </citation>
    <scope>NUCLEOTIDE SEQUENCE [LARGE SCALE GENOMIC DNA]</scope>
    <source>
        <strain evidence="5 6">DSM 45533</strain>
    </source>
</reference>
<dbReference type="EMBL" id="JACDUR010000006">
    <property type="protein sequence ID" value="MBA2894814.1"/>
    <property type="molecule type" value="Genomic_DNA"/>
</dbReference>